<dbReference type="GO" id="GO:0000149">
    <property type="term" value="F:SNARE binding"/>
    <property type="evidence" value="ECO:0007669"/>
    <property type="project" value="TreeGrafter"/>
</dbReference>
<dbReference type="Proteomes" id="UP000886611">
    <property type="component" value="Unassembled WGS sequence"/>
</dbReference>
<feature type="non-terminal residue" evidence="4">
    <location>
        <position position="1"/>
    </location>
</feature>
<dbReference type="AlphaFoldDB" id="A0A8X8BR03"/>
<dbReference type="GO" id="GO:0001786">
    <property type="term" value="F:phosphatidylserine binding"/>
    <property type="evidence" value="ECO:0007669"/>
    <property type="project" value="TreeGrafter"/>
</dbReference>
<keyword evidence="2" id="KW-0812">Transmembrane</keyword>
<dbReference type="EMBL" id="JAATIS010004040">
    <property type="protein sequence ID" value="KAG2463302.1"/>
    <property type="molecule type" value="Genomic_DNA"/>
</dbReference>
<keyword evidence="5" id="KW-1185">Reference proteome</keyword>
<dbReference type="SMART" id="SM00239">
    <property type="entry name" value="C2"/>
    <property type="match status" value="1"/>
</dbReference>
<accession>A0A8X8BR03</accession>
<dbReference type="SUPFAM" id="SSF49562">
    <property type="entry name" value="C2 domain (Calcium/lipid-binding domain, CaLB)"/>
    <property type="match status" value="2"/>
</dbReference>
<dbReference type="GO" id="GO:0005509">
    <property type="term" value="F:calcium ion binding"/>
    <property type="evidence" value="ECO:0007669"/>
    <property type="project" value="TreeGrafter"/>
</dbReference>
<reference evidence="4 5" key="1">
    <citation type="journal article" date="2021" name="Cell">
        <title>Tracing the genetic footprints of vertebrate landing in non-teleost ray-finned fishes.</title>
        <authorList>
            <person name="Bi X."/>
            <person name="Wang K."/>
            <person name="Yang L."/>
            <person name="Pan H."/>
            <person name="Jiang H."/>
            <person name="Wei Q."/>
            <person name="Fang M."/>
            <person name="Yu H."/>
            <person name="Zhu C."/>
            <person name="Cai Y."/>
            <person name="He Y."/>
            <person name="Gan X."/>
            <person name="Zeng H."/>
            <person name="Yu D."/>
            <person name="Zhu Y."/>
            <person name="Jiang H."/>
            <person name="Qiu Q."/>
            <person name="Yang H."/>
            <person name="Zhang Y.E."/>
            <person name="Wang W."/>
            <person name="Zhu M."/>
            <person name="He S."/>
            <person name="Zhang G."/>
        </authorList>
    </citation>
    <scope>NUCLEOTIDE SEQUENCE [LARGE SCALE GENOMIC DNA]</scope>
    <source>
        <strain evidence="4">Bchr_013</strain>
    </source>
</reference>
<name>A0A8X8BR03_POLSE</name>
<protein>
    <submittedName>
        <fullName evidence="4">SYT2 protein</fullName>
    </submittedName>
</protein>
<dbReference type="GO" id="GO:0030672">
    <property type="term" value="C:synaptic vesicle membrane"/>
    <property type="evidence" value="ECO:0007669"/>
    <property type="project" value="TreeGrafter"/>
</dbReference>
<sequence>MGSFSETQLLFSSLRLPFTEETKYAILAFSVTLFTIAMVILAWQIYRYCKGGPRRTSTAKVFMNVDSKPASGLYFETADKRGSDARDGDYKASASPPLLVQKLQDEIEKLSRCLSPAPSSGDQDSIDLDIATDAETEADGEVLAAQKSKLRGSLQYDHQEAQLTIAVLEAHELPGHCTEPFVRVKLLSGPDDQQPNIVRVAQQWETRLVKNSQNPLFGERFCCHIMEKELRKSMVKFEVRDFDRYSRHSILGEVRLSLDSLNVFDPVEFVEVLQKSKKDAVGETLLSLKFLPTSQRLEIGLLKIKMAPRDTDSKKALFARVSVVYNQTKLKHQKSPLKLKEDVTVFNEVLTFTLPDPYIRECIIGVSVYEICFDKKKNKHLIGQYYATLERERTNGKGLGKPYPSIVENNKKTEFYKRATKQHLTRHEFKAELPKMSKIPVLCDSGRKRCVQEAGYHR</sequence>
<dbReference type="GO" id="GO:0005544">
    <property type="term" value="F:calcium-dependent phospholipid binding"/>
    <property type="evidence" value="ECO:0007669"/>
    <property type="project" value="TreeGrafter"/>
</dbReference>
<proteinExistence type="inferred from homology"/>
<feature type="transmembrane region" description="Helical" evidence="2">
    <location>
        <begin position="24"/>
        <end position="46"/>
    </location>
</feature>
<gene>
    <name evidence="4" type="primary">Syt2</name>
    <name evidence="4" type="ORF">GTO96_0001969</name>
</gene>
<dbReference type="GO" id="GO:0048791">
    <property type="term" value="P:calcium ion-regulated exocytosis of neurotransmitter"/>
    <property type="evidence" value="ECO:0007669"/>
    <property type="project" value="TreeGrafter"/>
</dbReference>
<keyword evidence="2" id="KW-0472">Membrane</keyword>
<feature type="non-terminal residue" evidence="4">
    <location>
        <position position="458"/>
    </location>
</feature>
<dbReference type="GO" id="GO:0030424">
    <property type="term" value="C:axon"/>
    <property type="evidence" value="ECO:0007669"/>
    <property type="project" value="TreeGrafter"/>
</dbReference>
<organism evidence="4 5">
    <name type="scientific">Polypterus senegalus</name>
    <name type="common">Senegal bichir</name>
    <dbReference type="NCBI Taxonomy" id="55291"/>
    <lineage>
        <taxon>Eukaryota</taxon>
        <taxon>Metazoa</taxon>
        <taxon>Chordata</taxon>
        <taxon>Craniata</taxon>
        <taxon>Vertebrata</taxon>
        <taxon>Euteleostomi</taxon>
        <taxon>Actinopterygii</taxon>
        <taxon>Polypteriformes</taxon>
        <taxon>Polypteridae</taxon>
        <taxon>Polypterus</taxon>
    </lineage>
</organism>
<evidence type="ECO:0000313" key="4">
    <source>
        <dbReference type="EMBL" id="KAG2463302.1"/>
    </source>
</evidence>
<dbReference type="GO" id="GO:0048488">
    <property type="term" value="P:synaptic vesicle endocytosis"/>
    <property type="evidence" value="ECO:0007669"/>
    <property type="project" value="TreeGrafter"/>
</dbReference>
<dbReference type="PANTHER" id="PTHR10024:SF175">
    <property type="entry name" value="C2 DOMAIN-CONTAINING PROTEIN"/>
    <property type="match status" value="1"/>
</dbReference>
<evidence type="ECO:0000256" key="1">
    <source>
        <dbReference type="ARBA" id="ARBA00006996"/>
    </source>
</evidence>
<dbReference type="PANTHER" id="PTHR10024">
    <property type="entry name" value="SYNAPTOTAGMIN"/>
    <property type="match status" value="1"/>
</dbReference>
<dbReference type="InterPro" id="IPR035892">
    <property type="entry name" value="C2_domain_sf"/>
</dbReference>
<comment type="caution">
    <text evidence="4">The sequence shown here is derived from an EMBL/GenBank/DDBJ whole genome shotgun (WGS) entry which is preliminary data.</text>
</comment>
<dbReference type="GO" id="GO:0031045">
    <property type="term" value="C:dense core granule"/>
    <property type="evidence" value="ECO:0007669"/>
    <property type="project" value="TreeGrafter"/>
</dbReference>
<dbReference type="InterPro" id="IPR000008">
    <property type="entry name" value="C2_dom"/>
</dbReference>
<dbReference type="Gene3D" id="2.60.40.150">
    <property type="entry name" value="C2 domain"/>
    <property type="match status" value="2"/>
</dbReference>
<evidence type="ECO:0000313" key="5">
    <source>
        <dbReference type="Proteomes" id="UP000886611"/>
    </source>
</evidence>
<dbReference type="PROSITE" id="PS50004">
    <property type="entry name" value="C2"/>
    <property type="match status" value="1"/>
</dbReference>
<dbReference type="GO" id="GO:0005886">
    <property type="term" value="C:plasma membrane"/>
    <property type="evidence" value="ECO:0007669"/>
    <property type="project" value="TreeGrafter"/>
</dbReference>
<feature type="domain" description="C2" evidence="3">
    <location>
        <begin position="146"/>
        <end position="271"/>
    </location>
</feature>
<evidence type="ECO:0000256" key="2">
    <source>
        <dbReference type="SAM" id="Phobius"/>
    </source>
</evidence>
<keyword evidence="2" id="KW-1133">Transmembrane helix</keyword>
<dbReference type="Pfam" id="PF00168">
    <property type="entry name" value="C2"/>
    <property type="match status" value="2"/>
</dbReference>
<dbReference type="GO" id="GO:0030276">
    <property type="term" value="F:clathrin binding"/>
    <property type="evidence" value="ECO:0007669"/>
    <property type="project" value="TreeGrafter"/>
</dbReference>
<evidence type="ECO:0000259" key="3">
    <source>
        <dbReference type="PROSITE" id="PS50004"/>
    </source>
</evidence>
<comment type="similarity">
    <text evidence="1">Belongs to the synaptotagmin family.</text>
</comment>